<protein>
    <recommendedName>
        <fullName evidence="3">WG repeat-containing protein</fullName>
    </recommendedName>
</protein>
<dbReference type="Proteomes" id="UP000637299">
    <property type="component" value="Unassembled WGS sequence"/>
</dbReference>
<proteinExistence type="predicted"/>
<evidence type="ECO:0000313" key="2">
    <source>
        <dbReference type="Proteomes" id="UP000637299"/>
    </source>
</evidence>
<evidence type="ECO:0000313" key="1">
    <source>
        <dbReference type="EMBL" id="MBD8082188.1"/>
    </source>
</evidence>
<dbReference type="EMBL" id="JACYFS010000001">
    <property type="protein sequence ID" value="MBD8082188.1"/>
    <property type="molecule type" value="Genomic_DNA"/>
</dbReference>
<comment type="caution">
    <text evidence="1">The sequence shown here is derived from an EMBL/GenBank/DDBJ whole genome shotgun (WGS) entry which is preliminary data.</text>
</comment>
<sequence>MSDINFYEQFSVGTKVFLDNEYGVIIDLQDHELSTFIRWDTPKENDIEDWCSMWGTFIDAGGKIVDKNHQFIYINDNGSLKDII</sequence>
<keyword evidence="2" id="KW-1185">Reference proteome</keyword>
<reference evidence="1 2" key="1">
    <citation type="submission" date="2020-09" db="EMBL/GenBank/DDBJ databases">
        <title>Genome seq and assembly of Chryseobacterium sp.</title>
        <authorList>
            <person name="Chhetri G."/>
        </authorList>
    </citation>
    <scope>NUCLEOTIDE SEQUENCE [LARGE SCALE GENOMIC DNA]</scope>
    <source>
        <strain evidence="1 2">GCR10</strain>
    </source>
</reference>
<accession>A0ABR8ZAD8</accession>
<dbReference type="RefSeq" id="WP_191735844.1">
    <property type="nucleotide sequence ID" value="NZ_JACYFS010000001.1"/>
</dbReference>
<gene>
    <name evidence="1" type="ORF">IC610_07070</name>
</gene>
<organism evidence="1 2">
    <name type="scientific">Chryseobacterium caseinilyticum</name>
    <dbReference type="NCBI Taxonomy" id="2771428"/>
    <lineage>
        <taxon>Bacteria</taxon>
        <taxon>Pseudomonadati</taxon>
        <taxon>Bacteroidota</taxon>
        <taxon>Flavobacteriia</taxon>
        <taxon>Flavobacteriales</taxon>
        <taxon>Weeksellaceae</taxon>
        <taxon>Chryseobacterium group</taxon>
        <taxon>Chryseobacterium</taxon>
    </lineage>
</organism>
<name>A0ABR8ZAD8_9FLAO</name>
<evidence type="ECO:0008006" key="3">
    <source>
        <dbReference type="Google" id="ProtNLM"/>
    </source>
</evidence>